<dbReference type="AlphaFoldDB" id="A0A6I3L494"/>
<dbReference type="PANTHER" id="PTHR43343:SF3">
    <property type="entry name" value="PROTEASE DO-LIKE 8, CHLOROPLASTIC"/>
    <property type="match status" value="1"/>
</dbReference>
<dbReference type="Pfam" id="PF13365">
    <property type="entry name" value="Trypsin_2"/>
    <property type="match status" value="1"/>
</dbReference>
<keyword evidence="1" id="KW-0645">Protease</keyword>
<feature type="domain" description="PDZ" evidence="4">
    <location>
        <begin position="308"/>
        <end position="378"/>
    </location>
</feature>
<evidence type="ECO:0000256" key="1">
    <source>
        <dbReference type="ARBA" id="ARBA00022670"/>
    </source>
</evidence>
<dbReference type="PANTHER" id="PTHR43343">
    <property type="entry name" value="PEPTIDASE S12"/>
    <property type="match status" value="1"/>
</dbReference>
<evidence type="ECO:0000256" key="3">
    <source>
        <dbReference type="SAM" id="MobiDB-lite"/>
    </source>
</evidence>
<gene>
    <name evidence="5" type="ORF">GLP40_25575</name>
</gene>
<dbReference type="SUPFAM" id="SSF50156">
    <property type="entry name" value="PDZ domain-like"/>
    <property type="match status" value="1"/>
</dbReference>
<name>A0A6I3L494_9NOCA</name>
<accession>A0A6I3L494</accession>
<dbReference type="Gene3D" id="2.30.42.10">
    <property type="match status" value="1"/>
</dbReference>
<evidence type="ECO:0000256" key="2">
    <source>
        <dbReference type="ARBA" id="ARBA00022801"/>
    </source>
</evidence>
<dbReference type="SUPFAM" id="SSF50494">
    <property type="entry name" value="Trypsin-like serine proteases"/>
    <property type="match status" value="1"/>
</dbReference>
<dbReference type="InterPro" id="IPR001478">
    <property type="entry name" value="PDZ"/>
</dbReference>
<reference evidence="5 6" key="1">
    <citation type="submission" date="2019-11" db="EMBL/GenBank/DDBJ databases">
        <title>Nocardia sp. nov. CT2-14 isolated from soil.</title>
        <authorList>
            <person name="Kanchanasin P."/>
            <person name="Tanasupawat S."/>
            <person name="Yuki M."/>
            <person name="Kudo T."/>
        </authorList>
    </citation>
    <scope>NUCLEOTIDE SEQUENCE [LARGE SCALE GENOMIC DNA]</scope>
    <source>
        <strain evidence="5 6">CT2-14</strain>
    </source>
</reference>
<dbReference type="Proteomes" id="UP000432464">
    <property type="component" value="Unassembled WGS sequence"/>
</dbReference>
<evidence type="ECO:0000313" key="6">
    <source>
        <dbReference type="Proteomes" id="UP000432464"/>
    </source>
</evidence>
<dbReference type="GO" id="GO:0006508">
    <property type="term" value="P:proteolysis"/>
    <property type="evidence" value="ECO:0007669"/>
    <property type="project" value="UniProtKB-KW"/>
</dbReference>
<protein>
    <submittedName>
        <fullName evidence="5">PDZ domain-containing protein</fullName>
    </submittedName>
</protein>
<dbReference type="SMART" id="SM00228">
    <property type="entry name" value="PDZ"/>
    <property type="match status" value="1"/>
</dbReference>
<dbReference type="Gene3D" id="2.40.10.120">
    <property type="match status" value="1"/>
</dbReference>
<feature type="compositionally biased region" description="Low complexity" evidence="3">
    <location>
        <begin position="25"/>
        <end position="36"/>
    </location>
</feature>
<evidence type="ECO:0000313" key="5">
    <source>
        <dbReference type="EMBL" id="MTE16128.1"/>
    </source>
</evidence>
<sequence>MLNGRESGVLPMRDVMTVQPHSPNRSTASGSGSSRSRTIRAAAAAAVASAAALGLVACGPSTLPGNPLGQPPGGVTQSQPIDFTTPPADLDSAVRNVVPGIVDVNTELGLQNGEGAGTGIVLSSDGVVLTNNHVVEGATKISVTDLGNGHTYDATVLGFDRSEDMAVIKLSGASGLQTAPLGDSDKVAVGDAVVGVGNAGGRGTPTAAAGKVTALNRAITASDDSTGSSEQLTGLIQVAATIEPGDSGGPLVDAAGQVIGMDTAASKGFRFSISGGQGFAIPINQALSVAKQIQAGRASERVHIGDTAFIGVSVSSVSGGAQIRGVVQGGPADQLGLAARDVITGLDDHAIISANDLTSTMDQHHPGDTVTLKWTDEAGQSRSAQVQLAKGPVG</sequence>
<dbReference type="GO" id="GO:0004252">
    <property type="term" value="F:serine-type endopeptidase activity"/>
    <property type="evidence" value="ECO:0007669"/>
    <property type="project" value="InterPro"/>
</dbReference>
<proteinExistence type="predicted"/>
<dbReference type="InterPro" id="IPR036034">
    <property type="entry name" value="PDZ_sf"/>
</dbReference>
<dbReference type="EMBL" id="WMBB01000013">
    <property type="protein sequence ID" value="MTE16128.1"/>
    <property type="molecule type" value="Genomic_DNA"/>
</dbReference>
<dbReference type="InterPro" id="IPR051201">
    <property type="entry name" value="Chloro_Bact_Ser_Proteases"/>
</dbReference>
<organism evidence="5 6">
    <name type="scientific">Nocardia aurantiaca</name>
    <dbReference type="NCBI Taxonomy" id="2675850"/>
    <lineage>
        <taxon>Bacteria</taxon>
        <taxon>Bacillati</taxon>
        <taxon>Actinomycetota</taxon>
        <taxon>Actinomycetes</taxon>
        <taxon>Mycobacteriales</taxon>
        <taxon>Nocardiaceae</taxon>
        <taxon>Nocardia</taxon>
    </lineage>
</organism>
<feature type="region of interest" description="Disordered" evidence="3">
    <location>
        <begin position="1"/>
        <end position="36"/>
    </location>
</feature>
<dbReference type="InterPro" id="IPR009003">
    <property type="entry name" value="Peptidase_S1_PA"/>
</dbReference>
<dbReference type="InterPro" id="IPR001940">
    <property type="entry name" value="Peptidase_S1C"/>
</dbReference>
<dbReference type="Pfam" id="PF13180">
    <property type="entry name" value="PDZ_2"/>
    <property type="match status" value="1"/>
</dbReference>
<evidence type="ECO:0000259" key="4">
    <source>
        <dbReference type="SMART" id="SM00228"/>
    </source>
</evidence>
<comment type="caution">
    <text evidence="5">The sequence shown here is derived from an EMBL/GenBank/DDBJ whole genome shotgun (WGS) entry which is preliminary data.</text>
</comment>
<keyword evidence="2" id="KW-0378">Hydrolase</keyword>
<dbReference type="PRINTS" id="PR00834">
    <property type="entry name" value="PROTEASES2C"/>
</dbReference>
<keyword evidence="6" id="KW-1185">Reference proteome</keyword>